<feature type="region of interest" description="Disordered" evidence="1">
    <location>
        <begin position="1"/>
        <end position="26"/>
    </location>
</feature>
<sequence>MAAAAARRTAKEMDPPPPPVDRLSNLPDAQLDDILNRLTLRDAVRTSAISRAWRRRWESVHGLALSFPDGTPCSAVDSILLRHIGGVSRFSFTLHAADSSSADPRIDDWLVALSRRGGRVGVESISINLQAAKGFFSTPLHSSIFSCARLVSLNLHSFSIPPLPVGFAGFPLLRELYLSHIVYTIDDDENRLQGMVHGSPLLRLLYLDEVDAPGDFVIEAPSLQSLTLISSEMKSDWRFGELPCLQYASIDVAEYMQHGLPVEDGYGFLEFLARFSQVRELILNSPTYTFRIHGVPFIFHNLKSLELWTQFNFMHHILLMFSILRTSPNLEILKIKLRRQGMIANPEFLNAQWTDGMCTNLQVVQITSAEGWLPLSFMKLILSKVSLLRTLSVDECPASQDDPLNELLNCTIASAQAQVLFKDKLDEINFDRMKFAEKDSPKERA</sequence>
<evidence type="ECO:0000313" key="3">
    <source>
        <dbReference type="EMBL" id="CAL4907666.1"/>
    </source>
</evidence>
<dbReference type="Pfam" id="PF00646">
    <property type="entry name" value="F-box"/>
    <property type="match status" value="1"/>
</dbReference>
<dbReference type="InterPro" id="IPR032675">
    <property type="entry name" value="LRR_dom_sf"/>
</dbReference>
<dbReference type="InterPro" id="IPR055411">
    <property type="entry name" value="LRR_FXL15/At3g58940/PEG3-like"/>
</dbReference>
<evidence type="ECO:0000256" key="1">
    <source>
        <dbReference type="SAM" id="MobiDB-lite"/>
    </source>
</evidence>
<feature type="domain" description="F-box" evidence="2">
    <location>
        <begin position="20"/>
        <end position="54"/>
    </location>
</feature>
<name>A0ABC9GFA9_9POAL</name>
<dbReference type="PROSITE" id="PS50181">
    <property type="entry name" value="FBOX"/>
    <property type="match status" value="1"/>
</dbReference>
<proteinExistence type="predicted"/>
<dbReference type="SUPFAM" id="SSF81383">
    <property type="entry name" value="F-box domain"/>
    <property type="match status" value="1"/>
</dbReference>
<accession>A0ABC9GFA9</accession>
<dbReference type="Proteomes" id="UP001497457">
    <property type="component" value="Chromosome 9rd"/>
</dbReference>
<dbReference type="PANTHER" id="PTHR31900">
    <property type="entry name" value="F-BOX/RNI SUPERFAMILY PROTEIN-RELATED"/>
    <property type="match status" value="1"/>
</dbReference>
<evidence type="ECO:0000313" key="4">
    <source>
        <dbReference type="EMBL" id="CAL5094493.1"/>
    </source>
</evidence>
<dbReference type="PANTHER" id="PTHR31900:SF27">
    <property type="entry name" value="FBD DOMAIN-CONTAINING PROTEIN"/>
    <property type="match status" value="1"/>
</dbReference>
<evidence type="ECO:0000259" key="2">
    <source>
        <dbReference type="PROSITE" id="PS50181"/>
    </source>
</evidence>
<dbReference type="InterPro" id="IPR036047">
    <property type="entry name" value="F-box-like_dom_sf"/>
</dbReference>
<dbReference type="EMBL" id="OZ075119">
    <property type="protein sequence ID" value="CAL5094493.1"/>
    <property type="molecule type" value="Genomic_DNA"/>
</dbReference>
<gene>
    <name evidence="4" type="ORF">URODEC1_LOCUS115864</name>
    <name evidence="3" type="ORF">URODEC1_LOCUS12637</name>
</gene>
<evidence type="ECO:0000313" key="5">
    <source>
        <dbReference type="Proteomes" id="UP001497457"/>
    </source>
</evidence>
<dbReference type="Proteomes" id="UP001497457">
    <property type="component" value="Chromosome 12b"/>
</dbReference>
<dbReference type="AlphaFoldDB" id="A0ABC9GFA9"/>
<dbReference type="Gene3D" id="3.80.10.10">
    <property type="entry name" value="Ribonuclease Inhibitor"/>
    <property type="match status" value="1"/>
</dbReference>
<organism evidence="4 5">
    <name type="scientific">Urochloa decumbens</name>
    <dbReference type="NCBI Taxonomy" id="240449"/>
    <lineage>
        <taxon>Eukaryota</taxon>
        <taxon>Viridiplantae</taxon>
        <taxon>Streptophyta</taxon>
        <taxon>Embryophyta</taxon>
        <taxon>Tracheophyta</taxon>
        <taxon>Spermatophyta</taxon>
        <taxon>Magnoliopsida</taxon>
        <taxon>Liliopsida</taxon>
        <taxon>Poales</taxon>
        <taxon>Poaceae</taxon>
        <taxon>PACMAD clade</taxon>
        <taxon>Panicoideae</taxon>
        <taxon>Panicodae</taxon>
        <taxon>Paniceae</taxon>
        <taxon>Melinidinae</taxon>
        <taxon>Urochloa</taxon>
    </lineage>
</organism>
<keyword evidence="5" id="KW-1185">Reference proteome</keyword>
<reference evidence="5" key="1">
    <citation type="submission" date="2024-06" db="EMBL/GenBank/DDBJ databases">
        <authorList>
            <person name="Ryan C."/>
        </authorList>
    </citation>
    <scope>NUCLEOTIDE SEQUENCE [LARGE SCALE GENOMIC DNA]</scope>
</reference>
<dbReference type="InterPro" id="IPR001810">
    <property type="entry name" value="F-box_dom"/>
</dbReference>
<dbReference type="Pfam" id="PF24758">
    <property type="entry name" value="LRR_At5g56370"/>
    <property type="match status" value="1"/>
</dbReference>
<dbReference type="EMBL" id="OZ075122">
    <property type="protein sequence ID" value="CAL4907666.1"/>
    <property type="molecule type" value="Genomic_DNA"/>
</dbReference>
<reference evidence="4 5" key="2">
    <citation type="submission" date="2024-10" db="EMBL/GenBank/DDBJ databases">
        <authorList>
            <person name="Ryan C."/>
        </authorList>
    </citation>
    <scope>NUCLEOTIDE SEQUENCE [LARGE SCALE GENOMIC DNA]</scope>
</reference>
<dbReference type="SUPFAM" id="SSF52047">
    <property type="entry name" value="RNI-like"/>
    <property type="match status" value="1"/>
</dbReference>
<dbReference type="InterPro" id="IPR050232">
    <property type="entry name" value="FBL13/AtMIF1-like"/>
</dbReference>
<protein>
    <recommendedName>
        <fullName evidence="2">F-box domain-containing protein</fullName>
    </recommendedName>
</protein>